<sequence length="279" mass="30638">MASVDDIVDLLARVRERSRGLLINLEGKYTAVGDLHGDLATLELVLKEWEGPYLFLGDYVDRGDKGLEVVTTVFQLYLEGKAAVLRGNHESPIMNIEGGFLDELCEKLGRKCGYVYKEFEKTFATLPLAAVVNRKIVALHGGIPLREDMTPATLAELEKIEGDLTAPQNPLAFQTLWNDPCPCDKYSPSPRGPGIWLFGRDVTREFHKLHNTAVVIRGHTYVPQGCAVHHGGGVVTVFSSSAGPYQKTKPKIALVKNGVEVYDAATKNSAKCPEDVDVF</sequence>
<dbReference type="OrthoDB" id="303721at2157"/>
<dbReference type="Proteomes" id="UP000256877">
    <property type="component" value="Unassembled WGS sequence"/>
</dbReference>
<dbReference type="EMBL" id="NMUE01000005">
    <property type="protein sequence ID" value="RFA97558.1"/>
    <property type="molecule type" value="Genomic_DNA"/>
</dbReference>
<dbReference type="PANTHER" id="PTHR45668">
    <property type="entry name" value="SERINE/THREONINE-PROTEIN PHOSPHATASE 5-RELATED"/>
    <property type="match status" value="1"/>
</dbReference>
<evidence type="ECO:0000256" key="2">
    <source>
        <dbReference type="ARBA" id="ARBA00022723"/>
    </source>
</evidence>
<comment type="cofactor">
    <cofactor evidence="1">
        <name>Mn(2+)</name>
        <dbReference type="ChEBI" id="CHEBI:29035"/>
    </cofactor>
</comment>
<dbReference type="Pfam" id="PF00149">
    <property type="entry name" value="Metallophos"/>
    <property type="match status" value="1"/>
</dbReference>
<dbReference type="InterPro" id="IPR029052">
    <property type="entry name" value="Metallo-depent_PP-like"/>
</dbReference>
<dbReference type="Proteomes" id="UP000257123">
    <property type="component" value="Unassembled WGS sequence"/>
</dbReference>
<evidence type="ECO:0000313" key="6">
    <source>
        <dbReference type="EMBL" id="RFA99448.1"/>
    </source>
</evidence>
<dbReference type="EMBL" id="NMUF01000006">
    <property type="protein sequence ID" value="RFA99448.1"/>
    <property type="molecule type" value="Genomic_DNA"/>
</dbReference>
<keyword evidence="3" id="KW-0464">Manganese</keyword>
<evidence type="ECO:0000313" key="5">
    <source>
        <dbReference type="EMBL" id="RFA97558.1"/>
    </source>
</evidence>
<evidence type="ECO:0000313" key="7">
    <source>
        <dbReference type="Proteomes" id="UP000256877"/>
    </source>
</evidence>
<dbReference type="CDD" id="cd00144">
    <property type="entry name" value="MPP_PPP_family"/>
    <property type="match status" value="1"/>
</dbReference>
<feature type="domain" description="Serine/threonine specific protein phosphatases" evidence="4">
    <location>
        <begin position="2"/>
        <end position="277"/>
    </location>
</feature>
<dbReference type="InterPro" id="IPR006186">
    <property type="entry name" value="Ser/Thr-sp_prot-phosphatase"/>
</dbReference>
<dbReference type="SUPFAM" id="SSF56300">
    <property type="entry name" value="Metallo-dependent phosphatases"/>
    <property type="match status" value="1"/>
</dbReference>
<evidence type="ECO:0000313" key="8">
    <source>
        <dbReference type="Proteomes" id="UP000257123"/>
    </source>
</evidence>
<dbReference type="GO" id="GO:0046872">
    <property type="term" value="F:metal ion binding"/>
    <property type="evidence" value="ECO:0007669"/>
    <property type="project" value="UniProtKB-KW"/>
</dbReference>
<protein>
    <submittedName>
        <fullName evidence="6">Serine/threonine protein phosphatase</fullName>
    </submittedName>
</protein>
<dbReference type="PRINTS" id="PR00114">
    <property type="entry name" value="STPHPHTASE"/>
</dbReference>
<dbReference type="AlphaFoldDB" id="A0A371R5T4"/>
<gene>
    <name evidence="5" type="ORF">CGL51_02605</name>
    <name evidence="6" type="ORF">CGL52_03575</name>
</gene>
<dbReference type="PANTHER" id="PTHR45668:SF5">
    <property type="entry name" value="SERINE_THREONINE-PROTEIN PHOSPHATASE 5"/>
    <property type="match status" value="1"/>
</dbReference>
<reference evidence="7 8" key="1">
    <citation type="submission" date="2017-07" db="EMBL/GenBank/DDBJ databases">
        <title>Draft genome sequence of aerobic hyperthermophilic archaea, Pyrobaculum aerophilum YKB31 and YKB32.</title>
        <authorList>
            <person name="Mochizuki T."/>
            <person name="Berliner A.J."/>
            <person name="Yoshida-Takashima Y."/>
            <person name="Takaki Y."/>
            <person name="Nunoura T."/>
            <person name="Takai K."/>
        </authorList>
    </citation>
    <scope>NUCLEOTIDE SEQUENCE [LARGE SCALE GENOMIC DNA]</scope>
    <source>
        <strain evidence="5 8">YKB31</strain>
        <strain evidence="6 7">YKB32</strain>
    </source>
</reference>
<dbReference type="Gene3D" id="3.60.21.10">
    <property type="match status" value="1"/>
</dbReference>
<accession>A0A371R5T4</accession>
<dbReference type="InterPro" id="IPR051134">
    <property type="entry name" value="PPP_phosphatase"/>
</dbReference>
<dbReference type="GO" id="GO:0016787">
    <property type="term" value="F:hydrolase activity"/>
    <property type="evidence" value="ECO:0007669"/>
    <property type="project" value="InterPro"/>
</dbReference>
<evidence type="ECO:0000256" key="3">
    <source>
        <dbReference type="ARBA" id="ARBA00023211"/>
    </source>
</evidence>
<keyword evidence="2" id="KW-0479">Metal-binding</keyword>
<evidence type="ECO:0000256" key="1">
    <source>
        <dbReference type="ARBA" id="ARBA00001936"/>
    </source>
</evidence>
<name>A0A371R5T4_9CREN</name>
<proteinExistence type="predicted"/>
<comment type="caution">
    <text evidence="6">The sequence shown here is derived from an EMBL/GenBank/DDBJ whole genome shotgun (WGS) entry which is preliminary data.</text>
</comment>
<organism evidence="6 7">
    <name type="scientific">Pyrobaculum aerophilum</name>
    <dbReference type="NCBI Taxonomy" id="13773"/>
    <lineage>
        <taxon>Archaea</taxon>
        <taxon>Thermoproteota</taxon>
        <taxon>Thermoprotei</taxon>
        <taxon>Thermoproteales</taxon>
        <taxon>Thermoproteaceae</taxon>
        <taxon>Pyrobaculum</taxon>
    </lineage>
</organism>
<evidence type="ECO:0000259" key="4">
    <source>
        <dbReference type="SMART" id="SM00156"/>
    </source>
</evidence>
<dbReference type="SMART" id="SM00156">
    <property type="entry name" value="PP2Ac"/>
    <property type="match status" value="1"/>
</dbReference>
<dbReference type="RefSeq" id="WP_116420587.1">
    <property type="nucleotide sequence ID" value="NZ_NMUE01000005.1"/>
</dbReference>
<dbReference type="InterPro" id="IPR004843">
    <property type="entry name" value="Calcineurin-like_PHP"/>
</dbReference>